<reference evidence="1" key="1">
    <citation type="submission" date="2020-07" db="EMBL/GenBank/DDBJ databases">
        <title>Multicomponent nature underlies the extraordinary mechanical properties of spider dragline silk.</title>
        <authorList>
            <person name="Kono N."/>
            <person name="Nakamura H."/>
            <person name="Mori M."/>
            <person name="Yoshida Y."/>
            <person name="Ohtoshi R."/>
            <person name="Malay A.D."/>
            <person name="Moran D.A.P."/>
            <person name="Tomita M."/>
            <person name="Numata K."/>
            <person name="Arakawa K."/>
        </authorList>
    </citation>
    <scope>NUCLEOTIDE SEQUENCE</scope>
</reference>
<organism evidence="1 2">
    <name type="scientific">Trichonephila clavata</name>
    <name type="common">Joro spider</name>
    <name type="synonym">Nephila clavata</name>
    <dbReference type="NCBI Taxonomy" id="2740835"/>
    <lineage>
        <taxon>Eukaryota</taxon>
        <taxon>Metazoa</taxon>
        <taxon>Ecdysozoa</taxon>
        <taxon>Arthropoda</taxon>
        <taxon>Chelicerata</taxon>
        <taxon>Arachnida</taxon>
        <taxon>Araneae</taxon>
        <taxon>Araneomorphae</taxon>
        <taxon>Entelegynae</taxon>
        <taxon>Araneoidea</taxon>
        <taxon>Nephilidae</taxon>
        <taxon>Trichonephila</taxon>
    </lineage>
</organism>
<accession>A0A8X6ISZ7</accession>
<dbReference type="EMBL" id="BMAO01019033">
    <property type="protein sequence ID" value="GFR27919.1"/>
    <property type="molecule type" value="Genomic_DNA"/>
</dbReference>
<evidence type="ECO:0000313" key="1">
    <source>
        <dbReference type="EMBL" id="GFR27919.1"/>
    </source>
</evidence>
<sequence>MSSSFKFGCATCHFLRGCKEERKLELHFFQRPRLIFCSNSQRFLWLEAEGSFSGTERRTSQVKKCEDVSVDMHSMSESLTYERGLEFSNPSICVSKVVNSLKVNMVSPNTLFR</sequence>
<protein>
    <submittedName>
        <fullName evidence="1">Uncharacterized protein</fullName>
    </submittedName>
</protein>
<evidence type="ECO:0000313" key="2">
    <source>
        <dbReference type="Proteomes" id="UP000887116"/>
    </source>
</evidence>
<dbReference type="AlphaFoldDB" id="A0A8X6ISZ7"/>
<name>A0A8X6ISZ7_TRICU</name>
<gene>
    <name evidence="1" type="ORF">TNCT_314081</name>
</gene>
<proteinExistence type="predicted"/>
<keyword evidence="2" id="KW-1185">Reference proteome</keyword>
<dbReference type="Proteomes" id="UP000887116">
    <property type="component" value="Unassembled WGS sequence"/>
</dbReference>
<comment type="caution">
    <text evidence="1">The sequence shown here is derived from an EMBL/GenBank/DDBJ whole genome shotgun (WGS) entry which is preliminary data.</text>
</comment>